<evidence type="ECO:0000313" key="4">
    <source>
        <dbReference type="Proteomes" id="UP000186406"/>
    </source>
</evidence>
<organism evidence="3 4">
    <name type="scientific">Pseudoxanthobacter soli DSM 19599</name>
    <dbReference type="NCBI Taxonomy" id="1123029"/>
    <lineage>
        <taxon>Bacteria</taxon>
        <taxon>Pseudomonadati</taxon>
        <taxon>Pseudomonadota</taxon>
        <taxon>Alphaproteobacteria</taxon>
        <taxon>Hyphomicrobiales</taxon>
        <taxon>Segnochrobactraceae</taxon>
        <taxon>Pseudoxanthobacter</taxon>
    </lineage>
</organism>
<dbReference type="GO" id="GO:0005886">
    <property type="term" value="C:plasma membrane"/>
    <property type="evidence" value="ECO:0007669"/>
    <property type="project" value="TreeGrafter"/>
</dbReference>
<dbReference type="OrthoDB" id="9809813at2"/>
<dbReference type="PANTHER" id="PTHR30336:SF4">
    <property type="entry name" value="ENVELOPE BIOGENESIS FACTOR ELYC"/>
    <property type="match status" value="1"/>
</dbReference>
<evidence type="ECO:0000256" key="1">
    <source>
        <dbReference type="SAM" id="Phobius"/>
    </source>
</evidence>
<dbReference type="AlphaFoldDB" id="A0A1M7ZC64"/>
<name>A0A1M7ZC64_9HYPH</name>
<keyword evidence="1" id="KW-0472">Membrane</keyword>
<dbReference type="PANTHER" id="PTHR30336">
    <property type="entry name" value="INNER MEMBRANE PROTEIN, PROBABLE PERMEASE"/>
    <property type="match status" value="1"/>
</dbReference>
<feature type="transmembrane region" description="Helical" evidence="1">
    <location>
        <begin position="36"/>
        <end position="61"/>
    </location>
</feature>
<protein>
    <submittedName>
        <fullName evidence="3">Uncharacterized SAM-binding protein YcdF, DUF218 family</fullName>
    </submittedName>
</protein>
<gene>
    <name evidence="3" type="ORF">SAMN02745172_01062</name>
</gene>
<dbReference type="GO" id="GO:0043164">
    <property type="term" value="P:Gram-negative-bacterium-type cell wall biogenesis"/>
    <property type="evidence" value="ECO:0007669"/>
    <property type="project" value="TreeGrafter"/>
</dbReference>
<dbReference type="RefSeq" id="WP_073626341.1">
    <property type="nucleotide sequence ID" value="NZ_FRXO01000002.1"/>
</dbReference>
<dbReference type="Proteomes" id="UP000186406">
    <property type="component" value="Unassembled WGS sequence"/>
</dbReference>
<keyword evidence="1" id="KW-1133">Transmembrane helix</keyword>
<feature type="domain" description="DUF218" evidence="2">
    <location>
        <begin position="78"/>
        <end position="245"/>
    </location>
</feature>
<dbReference type="EMBL" id="FRXO01000002">
    <property type="protein sequence ID" value="SHO62488.1"/>
    <property type="molecule type" value="Genomic_DNA"/>
</dbReference>
<dbReference type="Pfam" id="PF02698">
    <property type="entry name" value="DUF218"/>
    <property type="match status" value="1"/>
</dbReference>
<dbReference type="InterPro" id="IPR014729">
    <property type="entry name" value="Rossmann-like_a/b/a_fold"/>
</dbReference>
<dbReference type="CDD" id="cd06259">
    <property type="entry name" value="YdcF-like"/>
    <property type="match status" value="1"/>
</dbReference>
<reference evidence="3 4" key="1">
    <citation type="submission" date="2016-12" db="EMBL/GenBank/DDBJ databases">
        <authorList>
            <person name="Song W.-J."/>
            <person name="Kurnit D.M."/>
        </authorList>
    </citation>
    <scope>NUCLEOTIDE SEQUENCE [LARGE SCALE GENOMIC DNA]</scope>
    <source>
        <strain evidence="3 4">DSM 19599</strain>
    </source>
</reference>
<accession>A0A1M7ZC64</accession>
<evidence type="ECO:0000259" key="2">
    <source>
        <dbReference type="Pfam" id="PF02698"/>
    </source>
</evidence>
<dbReference type="STRING" id="1123029.SAMN02745172_01062"/>
<keyword evidence="1" id="KW-0812">Transmembrane</keyword>
<dbReference type="InterPro" id="IPR003848">
    <property type="entry name" value="DUF218"/>
</dbReference>
<proteinExistence type="predicted"/>
<keyword evidence="4" id="KW-1185">Reference proteome</keyword>
<dbReference type="GO" id="GO:0000270">
    <property type="term" value="P:peptidoglycan metabolic process"/>
    <property type="evidence" value="ECO:0007669"/>
    <property type="project" value="TreeGrafter"/>
</dbReference>
<dbReference type="InterPro" id="IPR051599">
    <property type="entry name" value="Cell_Envelope_Assoc"/>
</dbReference>
<evidence type="ECO:0000313" key="3">
    <source>
        <dbReference type="EMBL" id="SHO62488.1"/>
    </source>
</evidence>
<sequence length="265" mass="27678">MTPLIWAIAALAQPSNIIAFLAIAGAVALSVGWRRAGLFACGLAAVGLVVFGFLPTGALVLRALENRFPQPALPGHVDGIIVLGGYLDTVVTAERGRPELLEAADRIVAVADLAHRYPGVPIVLSGGNKFEPRTGHAVPEAESAAEIARSIGIDPARLVLETGSRSTWENATASMAIVRPGLGSTWLLVTSAAHMPRAVGTFRAAGWPGLVPWPVDYRVPEGADLWLRRPDALAGLAATDAATREIEALIAYRLAGRSSALLPAP</sequence>
<dbReference type="Gene3D" id="3.40.50.620">
    <property type="entry name" value="HUPs"/>
    <property type="match status" value="1"/>
</dbReference>
<feature type="transmembrane region" description="Helical" evidence="1">
    <location>
        <begin position="6"/>
        <end position="29"/>
    </location>
</feature>